<evidence type="ECO:0000313" key="9">
    <source>
        <dbReference type="Proteomes" id="UP001160390"/>
    </source>
</evidence>
<dbReference type="Gene3D" id="3.50.50.60">
    <property type="entry name" value="FAD/NAD(P)-binding domain"/>
    <property type="match status" value="1"/>
</dbReference>
<name>A0AA35VL44_9HYPO</name>
<comment type="similarity">
    <text evidence="2">Belongs to the FAD-binding monooxygenase family.</text>
</comment>
<evidence type="ECO:0000256" key="1">
    <source>
        <dbReference type="ARBA" id="ARBA00001974"/>
    </source>
</evidence>
<proteinExistence type="inferred from homology"/>
<accession>A0AA35VL44</accession>
<dbReference type="GO" id="GO:0004497">
    <property type="term" value="F:monooxygenase activity"/>
    <property type="evidence" value="ECO:0007669"/>
    <property type="project" value="UniProtKB-KW"/>
</dbReference>
<dbReference type="SUPFAM" id="SSF51905">
    <property type="entry name" value="FAD/NAD(P)-binding domain"/>
    <property type="match status" value="1"/>
</dbReference>
<gene>
    <name evidence="8" type="ORF">CCHLO57077_00018661</name>
</gene>
<evidence type="ECO:0000256" key="7">
    <source>
        <dbReference type="ARBA" id="ARBA00023033"/>
    </source>
</evidence>
<keyword evidence="4" id="KW-0274">FAD</keyword>
<evidence type="ECO:0000256" key="4">
    <source>
        <dbReference type="ARBA" id="ARBA00022827"/>
    </source>
</evidence>
<reference evidence="8" key="1">
    <citation type="submission" date="2023-01" db="EMBL/GenBank/DDBJ databases">
        <authorList>
            <person name="Piombo E."/>
        </authorList>
    </citation>
    <scope>NUCLEOTIDE SEQUENCE</scope>
</reference>
<keyword evidence="6" id="KW-0560">Oxidoreductase</keyword>
<dbReference type="InterPro" id="IPR050775">
    <property type="entry name" value="FAD-binding_Monooxygenases"/>
</dbReference>
<evidence type="ECO:0000313" key="8">
    <source>
        <dbReference type="EMBL" id="CAI6099147.1"/>
    </source>
</evidence>
<keyword evidence="7" id="KW-0503">Monooxygenase</keyword>
<comment type="caution">
    <text evidence="8">The sequence shown here is derived from an EMBL/GenBank/DDBJ whole genome shotgun (WGS) entry which is preliminary data.</text>
</comment>
<dbReference type="PANTHER" id="PTHR43098:SF3">
    <property type="entry name" value="L-ORNITHINE N(5)-MONOOXYGENASE-RELATED"/>
    <property type="match status" value="1"/>
</dbReference>
<dbReference type="PANTHER" id="PTHR43098">
    <property type="entry name" value="L-ORNITHINE N(5)-MONOOXYGENASE-RELATED"/>
    <property type="match status" value="1"/>
</dbReference>
<dbReference type="AlphaFoldDB" id="A0AA35VL44"/>
<dbReference type="Proteomes" id="UP001160390">
    <property type="component" value="Unassembled WGS sequence"/>
</dbReference>
<evidence type="ECO:0000256" key="2">
    <source>
        <dbReference type="ARBA" id="ARBA00010139"/>
    </source>
</evidence>
<protein>
    <submittedName>
        <fullName evidence="8">Uncharacterized protein</fullName>
    </submittedName>
</protein>
<evidence type="ECO:0000256" key="5">
    <source>
        <dbReference type="ARBA" id="ARBA00022857"/>
    </source>
</evidence>
<evidence type="ECO:0000256" key="6">
    <source>
        <dbReference type="ARBA" id="ARBA00023002"/>
    </source>
</evidence>
<comment type="cofactor">
    <cofactor evidence="1">
        <name>FAD</name>
        <dbReference type="ChEBI" id="CHEBI:57692"/>
    </cofactor>
</comment>
<organism evidence="8 9">
    <name type="scientific">Clonostachys chloroleuca</name>
    <dbReference type="NCBI Taxonomy" id="1926264"/>
    <lineage>
        <taxon>Eukaryota</taxon>
        <taxon>Fungi</taxon>
        <taxon>Dikarya</taxon>
        <taxon>Ascomycota</taxon>
        <taxon>Pezizomycotina</taxon>
        <taxon>Sordariomycetes</taxon>
        <taxon>Hypocreomycetidae</taxon>
        <taxon>Hypocreales</taxon>
        <taxon>Bionectriaceae</taxon>
        <taxon>Clonostachys</taxon>
    </lineage>
</organism>
<dbReference type="InterPro" id="IPR036188">
    <property type="entry name" value="FAD/NAD-bd_sf"/>
</dbReference>
<keyword evidence="5" id="KW-0521">NADP</keyword>
<keyword evidence="3" id="KW-0285">Flavoprotein</keyword>
<keyword evidence="9" id="KW-1185">Reference proteome</keyword>
<dbReference type="EMBL" id="CABFNP030001313">
    <property type="protein sequence ID" value="CAI6099147.1"/>
    <property type="molecule type" value="Genomic_DNA"/>
</dbReference>
<sequence length="150" mass="16890">MLIQNGFKGSEIVVDVIMLIEAGSDFGGVWHFNKYPQARVDSETPLYQLSLPQAWRFFTFKERFPGHVELQEYLTHMANALDLRTTGIFNSRVIDAKFDSDTKGWVIQTENSLVAKSQYVVFATGTTNKPYILDFPGKESFCGSIIDPAA</sequence>
<evidence type="ECO:0000256" key="3">
    <source>
        <dbReference type="ARBA" id="ARBA00022630"/>
    </source>
</evidence>